<keyword evidence="3" id="KW-0862">Zinc</keyword>
<dbReference type="InterPro" id="IPR052260">
    <property type="entry name" value="Autophagy_Rcpt_SigReg"/>
</dbReference>
<feature type="coiled-coil region" evidence="5">
    <location>
        <begin position="448"/>
        <end position="516"/>
    </location>
</feature>
<evidence type="ECO:0000313" key="8">
    <source>
        <dbReference type="EMBL" id="CAG5188022.1"/>
    </source>
</evidence>
<feature type="domain" description="ZZ-type" evidence="7">
    <location>
        <begin position="148"/>
        <end position="205"/>
    </location>
</feature>
<dbReference type="AlphaFoldDB" id="A0A8J2IPE7"/>
<dbReference type="Pfam" id="PF00569">
    <property type="entry name" value="ZZ"/>
    <property type="match status" value="1"/>
</dbReference>
<feature type="compositionally biased region" description="Polar residues" evidence="6">
    <location>
        <begin position="83"/>
        <end position="102"/>
    </location>
</feature>
<feature type="compositionally biased region" description="Low complexity" evidence="6">
    <location>
        <begin position="122"/>
        <end position="136"/>
    </location>
</feature>
<dbReference type="InterPro" id="IPR000433">
    <property type="entry name" value="Znf_ZZ"/>
</dbReference>
<evidence type="ECO:0000256" key="2">
    <source>
        <dbReference type="ARBA" id="ARBA00022771"/>
    </source>
</evidence>
<dbReference type="GO" id="GO:0000423">
    <property type="term" value="P:mitophagy"/>
    <property type="evidence" value="ECO:0007669"/>
    <property type="project" value="TreeGrafter"/>
</dbReference>
<dbReference type="PROSITE" id="PS50135">
    <property type="entry name" value="ZF_ZZ_2"/>
    <property type="match status" value="1"/>
</dbReference>
<proteinExistence type="predicted"/>
<sequence length="526" mass="58187">MTRRPVPSPSPSVQSNPPRPPKVPLPGGPSDLPAPNSSRSSVNSAPAIFQSHTTVGQEHRERRPYSSFNISHAREAVSPVPFISSSTSVPQPAPPATQSSTPQPIPPVNHIPNLQPTPPASSTPAPSSSSAPSSAPQNEAEEVPANTEVVAMCDACLNNIYCSQSRFQCTECYDYDLCLSCFQIGRVSKSHKSSHAVRHILKTEVLKQDDFIPPHDDVNPEKSVDQVKTFITLEPDVNRPECELRWHFLHGTDSHLRYLTATAEPGHYAAHLTIQTRLSGSLTQAGKDVLKQEGLGYLRIGLGTLRNKKQFFRSRYHEESFQSLVLEEGQIIDKLLNNYWWTVVKLPGGGGPVDIHADCVFPVETPEDLGLIIQWSGIRAFESGNEATVSINVTDIRLYDIRDFTEPLKVPPEQPPPPPPAASTPAAKISTPALHSQAEDEPEEDITAEDLLSALLQIQQSVEDARQRAQLEMAIKQRLKQQEEERQSAVLGYMFAKALQEQAILEQERREQEEARRFLNLMGFNV</sequence>
<feature type="region of interest" description="Disordered" evidence="6">
    <location>
        <begin position="1"/>
        <end position="70"/>
    </location>
</feature>
<evidence type="ECO:0000259" key="7">
    <source>
        <dbReference type="PROSITE" id="PS50135"/>
    </source>
</evidence>
<dbReference type="GO" id="GO:0070530">
    <property type="term" value="F:K63-linked polyubiquitin modification-dependent protein binding"/>
    <property type="evidence" value="ECO:0007669"/>
    <property type="project" value="TreeGrafter"/>
</dbReference>
<evidence type="ECO:0000256" key="6">
    <source>
        <dbReference type="SAM" id="MobiDB-lite"/>
    </source>
</evidence>
<feature type="region of interest" description="Disordered" evidence="6">
    <location>
        <begin position="82"/>
        <end position="143"/>
    </location>
</feature>
<dbReference type="GO" id="GO:0008270">
    <property type="term" value="F:zinc ion binding"/>
    <property type="evidence" value="ECO:0007669"/>
    <property type="project" value="UniProtKB-KW"/>
</dbReference>
<evidence type="ECO:0000256" key="5">
    <source>
        <dbReference type="SAM" id="Coils"/>
    </source>
</evidence>
<dbReference type="GeneID" id="67012168"/>
<dbReference type="GO" id="GO:0044753">
    <property type="term" value="C:amphisome"/>
    <property type="evidence" value="ECO:0007669"/>
    <property type="project" value="TreeGrafter"/>
</dbReference>
<dbReference type="GO" id="GO:0005080">
    <property type="term" value="F:protein kinase C binding"/>
    <property type="evidence" value="ECO:0007669"/>
    <property type="project" value="TreeGrafter"/>
</dbReference>
<protein>
    <recommendedName>
        <fullName evidence="7">ZZ-type domain-containing protein</fullName>
    </recommendedName>
</protein>
<keyword evidence="5" id="KW-0175">Coiled coil</keyword>
<dbReference type="Gene3D" id="3.30.60.90">
    <property type="match status" value="1"/>
</dbReference>
<dbReference type="RefSeq" id="XP_043175427.1">
    <property type="nucleotide sequence ID" value="XM_043319492.1"/>
</dbReference>
<dbReference type="Proteomes" id="UP000676310">
    <property type="component" value="Unassembled WGS sequence"/>
</dbReference>
<evidence type="ECO:0000313" key="9">
    <source>
        <dbReference type="Proteomes" id="UP000676310"/>
    </source>
</evidence>
<dbReference type="InterPro" id="IPR043145">
    <property type="entry name" value="Znf_ZZ_sf"/>
</dbReference>
<accession>A0A8J2IPE7</accession>
<organism evidence="8 9">
    <name type="scientific">Alternaria atra</name>
    <dbReference type="NCBI Taxonomy" id="119953"/>
    <lineage>
        <taxon>Eukaryota</taxon>
        <taxon>Fungi</taxon>
        <taxon>Dikarya</taxon>
        <taxon>Ascomycota</taxon>
        <taxon>Pezizomycotina</taxon>
        <taxon>Dothideomycetes</taxon>
        <taxon>Pleosporomycetidae</taxon>
        <taxon>Pleosporales</taxon>
        <taxon>Pleosporineae</taxon>
        <taxon>Pleosporaceae</taxon>
        <taxon>Alternaria</taxon>
        <taxon>Alternaria sect. Ulocladioides</taxon>
    </lineage>
</organism>
<feature type="region of interest" description="Disordered" evidence="6">
    <location>
        <begin position="407"/>
        <end position="427"/>
    </location>
</feature>
<feature type="compositionally biased region" description="Pro residues" evidence="6">
    <location>
        <begin position="17"/>
        <end position="27"/>
    </location>
</feature>
<dbReference type="PANTHER" id="PTHR15090">
    <property type="entry name" value="SEQUESTOSOME 1-RELATED"/>
    <property type="match status" value="1"/>
</dbReference>
<feature type="compositionally biased region" description="Pro residues" evidence="6">
    <location>
        <begin position="409"/>
        <end position="422"/>
    </location>
</feature>
<feature type="compositionally biased region" description="Pro residues" evidence="6">
    <location>
        <begin position="1"/>
        <end position="10"/>
    </location>
</feature>
<keyword evidence="2 4" id="KW-0863">Zinc-finger</keyword>
<evidence type="ECO:0000256" key="4">
    <source>
        <dbReference type="PROSITE-ProRule" id="PRU00228"/>
    </source>
</evidence>
<evidence type="ECO:0000256" key="3">
    <source>
        <dbReference type="ARBA" id="ARBA00022833"/>
    </source>
</evidence>
<dbReference type="EMBL" id="CAJRGZ010000032">
    <property type="protein sequence ID" value="CAG5188022.1"/>
    <property type="molecule type" value="Genomic_DNA"/>
</dbReference>
<dbReference type="SUPFAM" id="SSF57850">
    <property type="entry name" value="RING/U-box"/>
    <property type="match status" value="1"/>
</dbReference>
<dbReference type="SMART" id="SM00291">
    <property type="entry name" value="ZnF_ZZ"/>
    <property type="match status" value="1"/>
</dbReference>
<dbReference type="GO" id="GO:0035973">
    <property type="term" value="P:aggrephagy"/>
    <property type="evidence" value="ECO:0007669"/>
    <property type="project" value="TreeGrafter"/>
</dbReference>
<dbReference type="GO" id="GO:0007032">
    <property type="term" value="P:endosome organization"/>
    <property type="evidence" value="ECO:0007669"/>
    <property type="project" value="TreeGrafter"/>
</dbReference>
<gene>
    <name evidence="8" type="ORF">ALTATR162_LOCUS11850</name>
</gene>
<evidence type="ECO:0000256" key="1">
    <source>
        <dbReference type="ARBA" id="ARBA00022723"/>
    </source>
</evidence>
<feature type="compositionally biased region" description="Polar residues" evidence="6">
    <location>
        <begin position="35"/>
        <end position="56"/>
    </location>
</feature>
<comment type="caution">
    <text evidence="8">The sequence shown here is derived from an EMBL/GenBank/DDBJ whole genome shotgun (WGS) entry which is preliminary data.</text>
</comment>
<dbReference type="CDD" id="cd02249">
    <property type="entry name" value="ZZ"/>
    <property type="match status" value="1"/>
</dbReference>
<feature type="compositionally biased region" description="Pro residues" evidence="6">
    <location>
        <begin position="103"/>
        <end position="121"/>
    </location>
</feature>
<name>A0A8J2IPE7_9PLEO</name>
<reference evidence="8" key="1">
    <citation type="submission" date="2021-05" db="EMBL/GenBank/DDBJ databases">
        <authorList>
            <person name="Stam R."/>
        </authorList>
    </citation>
    <scope>NUCLEOTIDE SEQUENCE</scope>
    <source>
        <strain evidence="8">CS162</strain>
    </source>
</reference>
<keyword evidence="9" id="KW-1185">Reference proteome</keyword>
<keyword evidence="1" id="KW-0479">Metal-binding</keyword>
<dbReference type="OrthoDB" id="427518at2759"/>
<dbReference type="GO" id="GO:0016235">
    <property type="term" value="C:aggresome"/>
    <property type="evidence" value="ECO:0007669"/>
    <property type="project" value="TreeGrafter"/>
</dbReference>
<dbReference type="PANTHER" id="PTHR15090:SF0">
    <property type="entry name" value="SEQUESTOSOME-1"/>
    <property type="match status" value="1"/>
</dbReference>